<dbReference type="Proteomes" id="UP001172386">
    <property type="component" value="Unassembled WGS sequence"/>
</dbReference>
<evidence type="ECO:0000313" key="1">
    <source>
        <dbReference type="EMBL" id="KAJ9651596.1"/>
    </source>
</evidence>
<keyword evidence="2" id="KW-1185">Reference proteome</keyword>
<protein>
    <submittedName>
        <fullName evidence="1">Uncharacterized protein</fullName>
    </submittedName>
</protein>
<name>A0ACC2ZV94_9EURO</name>
<accession>A0ACC2ZV94</accession>
<sequence length="235" mass="25268">MAAAPVALIIGAGPNIGAAVAKAFEAKGYKIALAARKLDDGMKENGNLHIKVDLSEPEKVPSIFEKVKEKLGIPSVVVYNAALRIPSGSDPLESFSVSQFQTTLAVNTTSAIIAMQESVKAFRQIPTTESRTFIFTGNILNALVIPSMMTFGIAKQATAYAINCASQAYKGEMMRFYYADERTPEGQPVYTNISGEAAAAAYVELAERKEQGNWSYLFAKGQGELKLSSEIQALT</sequence>
<organism evidence="1 2">
    <name type="scientific">Neophaeococcomyces mojaviensis</name>
    <dbReference type="NCBI Taxonomy" id="3383035"/>
    <lineage>
        <taxon>Eukaryota</taxon>
        <taxon>Fungi</taxon>
        <taxon>Dikarya</taxon>
        <taxon>Ascomycota</taxon>
        <taxon>Pezizomycotina</taxon>
        <taxon>Eurotiomycetes</taxon>
        <taxon>Chaetothyriomycetidae</taxon>
        <taxon>Chaetothyriales</taxon>
        <taxon>Chaetothyriales incertae sedis</taxon>
        <taxon>Neophaeococcomyces</taxon>
    </lineage>
</organism>
<reference evidence="1" key="1">
    <citation type="submission" date="2022-10" db="EMBL/GenBank/DDBJ databases">
        <title>Culturing micro-colonial fungi from biological soil crusts in the Mojave desert and describing Neophaeococcomyces mojavensis, and introducing the new genera and species Taxawa tesnikishii.</title>
        <authorList>
            <person name="Kurbessoian T."/>
            <person name="Stajich J.E."/>
        </authorList>
    </citation>
    <scope>NUCLEOTIDE SEQUENCE</scope>
    <source>
        <strain evidence="1">JES_112</strain>
    </source>
</reference>
<proteinExistence type="predicted"/>
<dbReference type="EMBL" id="JAPDRQ010000246">
    <property type="protein sequence ID" value="KAJ9651596.1"/>
    <property type="molecule type" value="Genomic_DNA"/>
</dbReference>
<evidence type="ECO:0000313" key="2">
    <source>
        <dbReference type="Proteomes" id="UP001172386"/>
    </source>
</evidence>
<comment type="caution">
    <text evidence="1">The sequence shown here is derived from an EMBL/GenBank/DDBJ whole genome shotgun (WGS) entry which is preliminary data.</text>
</comment>
<gene>
    <name evidence="1" type="ORF">H2198_009125</name>
</gene>